<feature type="domain" description="SnoaL-like" evidence="1">
    <location>
        <begin position="8"/>
        <end position="87"/>
    </location>
</feature>
<dbReference type="InterPro" id="IPR032710">
    <property type="entry name" value="NTF2-like_dom_sf"/>
</dbReference>
<proteinExistence type="predicted"/>
<protein>
    <submittedName>
        <fullName evidence="2">Nuclear transport factor 2 family protein</fullName>
    </submittedName>
</protein>
<organism evidence="2 3">
    <name type="scientific">Larkinella insperata</name>
    <dbReference type="NCBI Taxonomy" id="332158"/>
    <lineage>
        <taxon>Bacteria</taxon>
        <taxon>Pseudomonadati</taxon>
        <taxon>Bacteroidota</taxon>
        <taxon>Cytophagia</taxon>
        <taxon>Cytophagales</taxon>
        <taxon>Spirosomataceae</taxon>
        <taxon>Larkinella</taxon>
    </lineage>
</organism>
<dbReference type="SUPFAM" id="SSF54427">
    <property type="entry name" value="NTF2-like"/>
    <property type="match status" value="1"/>
</dbReference>
<name>A0ABW3Q7A6_9BACT</name>
<dbReference type="Proteomes" id="UP001597116">
    <property type="component" value="Unassembled WGS sequence"/>
</dbReference>
<gene>
    <name evidence="2" type="ORF">ACFQ4C_08255</name>
</gene>
<dbReference type="RefSeq" id="WP_379884137.1">
    <property type="nucleotide sequence ID" value="NZ_JBHTLP010000007.1"/>
</dbReference>
<evidence type="ECO:0000313" key="3">
    <source>
        <dbReference type="Proteomes" id="UP001597116"/>
    </source>
</evidence>
<dbReference type="InterPro" id="IPR037401">
    <property type="entry name" value="SnoaL-like"/>
</dbReference>
<comment type="caution">
    <text evidence="2">The sequence shown here is derived from an EMBL/GenBank/DDBJ whole genome shotgun (WGS) entry which is preliminary data.</text>
</comment>
<evidence type="ECO:0000313" key="2">
    <source>
        <dbReference type="EMBL" id="MFD1141097.1"/>
    </source>
</evidence>
<sequence length="107" mass="11727">MKLPGNIEGLIKAQNGLDSTAFAEYFTPEATVSDEGSSYVGREEIKQWIEQATEKYQMQMKPINFTQTGARADLTVEVTGTFPGSPAVLQYHLDLEGTLIDSLKIVG</sequence>
<accession>A0ABW3Q7A6</accession>
<dbReference type="Gene3D" id="3.10.450.50">
    <property type="match status" value="1"/>
</dbReference>
<reference evidence="3" key="1">
    <citation type="journal article" date="2019" name="Int. J. Syst. Evol. Microbiol.">
        <title>The Global Catalogue of Microorganisms (GCM) 10K type strain sequencing project: providing services to taxonomists for standard genome sequencing and annotation.</title>
        <authorList>
            <consortium name="The Broad Institute Genomics Platform"/>
            <consortium name="The Broad Institute Genome Sequencing Center for Infectious Disease"/>
            <person name="Wu L."/>
            <person name="Ma J."/>
        </authorList>
    </citation>
    <scope>NUCLEOTIDE SEQUENCE [LARGE SCALE GENOMIC DNA]</scope>
    <source>
        <strain evidence="3">CCUG 55608</strain>
    </source>
</reference>
<keyword evidence="3" id="KW-1185">Reference proteome</keyword>
<dbReference type="Pfam" id="PF12680">
    <property type="entry name" value="SnoaL_2"/>
    <property type="match status" value="1"/>
</dbReference>
<evidence type="ECO:0000259" key="1">
    <source>
        <dbReference type="Pfam" id="PF12680"/>
    </source>
</evidence>
<dbReference type="EMBL" id="JBHTLP010000007">
    <property type="protein sequence ID" value="MFD1141097.1"/>
    <property type="molecule type" value="Genomic_DNA"/>
</dbReference>